<evidence type="ECO:0000259" key="9">
    <source>
        <dbReference type="Pfam" id="PF24576"/>
    </source>
</evidence>
<dbReference type="Pfam" id="PF24576">
    <property type="entry name" value="IR75A_N"/>
    <property type="match status" value="1"/>
</dbReference>
<keyword evidence="4 8" id="KW-1133">Transmembrane helix</keyword>
<comment type="subcellular location">
    <subcellularLocation>
        <location evidence="1">Cell membrane</location>
        <topology evidence="1">Multi-pass membrane protein</topology>
    </subcellularLocation>
</comment>
<accession>A0ABD1F7M1</accession>
<evidence type="ECO:0000256" key="6">
    <source>
        <dbReference type="ARBA" id="ARBA00023170"/>
    </source>
</evidence>
<organism evidence="10 11">
    <name type="scientific">Hypothenemus hampei</name>
    <name type="common">Coffee berry borer</name>
    <dbReference type="NCBI Taxonomy" id="57062"/>
    <lineage>
        <taxon>Eukaryota</taxon>
        <taxon>Metazoa</taxon>
        <taxon>Ecdysozoa</taxon>
        <taxon>Arthropoda</taxon>
        <taxon>Hexapoda</taxon>
        <taxon>Insecta</taxon>
        <taxon>Pterygota</taxon>
        <taxon>Neoptera</taxon>
        <taxon>Endopterygota</taxon>
        <taxon>Coleoptera</taxon>
        <taxon>Polyphaga</taxon>
        <taxon>Cucujiformia</taxon>
        <taxon>Curculionidae</taxon>
        <taxon>Scolytinae</taxon>
        <taxon>Hypothenemus</taxon>
    </lineage>
</organism>
<feature type="transmembrane region" description="Helical" evidence="8">
    <location>
        <begin position="373"/>
        <end position="394"/>
    </location>
</feature>
<dbReference type="SUPFAM" id="SSF53850">
    <property type="entry name" value="Periplasmic binding protein-like II"/>
    <property type="match status" value="1"/>
</dbReference>
<keyword evidence="11" id="KW-1185">Reference proteome</keyword>
<feature type="transmembrane region" description="Helical" evidence="8">
    <location>
        <begin position="299"/>
        <end position="321"/>
    </location>
</feature>
<proteinExistence type="predicted"/>
<evidence type="ECO:0000256" key="3">
    <source>
        <dbReference type="ARBA" id="ARBA00022692"/>
    </source>
</evidence>
<feature type="domain" description="Ionotropic receptor 75a N-terminal" evidence="9">
    <location>
        <begin position="16"/>
        <end position="173"/>
    </location>
</feature>
<feature type="transmembrane region" description="Helical" evidence="8">
    <location>
        <begin position="557"/>
        <end position="577"/>
    </location>
</feature>
<evidence type="ECO:0000313" key="10">
    <source>
        <dbReference type="EMBL" id="KAL1513567.1"/>
    </source>
</evidence>
<keyword evidence="7" id="KW-0325">Glycoprotein</keyword>
<evidence type="ECO:0000256" key="2">
    <source>
        <dbReference type="ARBA" id="ARBA00022475"/>
    </source>
</evidence>
<dbReference type="GO" id="GO:0005886">
    <property type="term" value="C:plasma membrane"/>
    <property type="evidence" value="ECO:0007669"/>
    <property type="project" value="UniProtKB-SubCell"/>
</dbReference>
<dbReference type="AlphaFoldDB" id="A0ABD1F7M1"/>
<reference evidence="10 11" key="1">
    <citation type="submission" date="2024-05" db="EMBL/GenBank/DDBJ databases">
        <title>Genetic variation in Jamaican populations of the coffee berry borer (Hypothenemus hampei).</title>
        <authorList>
            <person name="Errbii M."/>
            <person name="Myrie A."/>
        </authorList>
    </citation>
    <scope>NUCLEOTIDE SEQUENCE [LARGE SCALE GENOMIC DNA]</scope>
    <source>
        <strain evidence="10">JA-Hopewell-2020-01-JO</strain>
        <tissue evidence="10">Whole body</tissue>
    </source>
</reference>
<protein>
    <recommendedName>
        <fullName evidence="9">Ionotropic receptor 75a N-terminal domain-containing protein</fullName>
    </recommendedName>
</protein>
<sequence>MKSYYCTLLNFTFLERVSLAKSLLAEKNLVISVKNIAFLNILRNLVDNYKRLGVLLDGDCPDAKILLKRCHKYKVFDTKHFWLVFHNSSNYEYLFESANLHVDSDVKIVYPSEDTASNFEENYLIDDVYNPGYDKGGRLITKKIGFYDTFQGYRVNESENKYFSRKNLSGINFLSLIVLSEPYEKPLKSYLKKDRNIEVDTLNRFHARLLEYCRSYHNFSIDFIGVTNSWGYYQPDGTMDGVVGALARKQIDFGYSPLVIKKERAKFITFGKGTWHLRMAFVFRNPNLKRSFEIFIKPLSFEVWMCIISSSILLILAQKLGVQLDYAMAHLTSKSLDGDTSWSSCILCSLAGFCQQGVFLIPFSLNGRTISLTILWLGLLIYQFYSASLVSFLLNVPVTPITTVQGILDSDFGIGYENVLYAKSILKATTSNEGQEIYRRVSVNNESGFLKRDEGMMRVKKGHYAFHVELVTGYPYIDRHFDLPMICELKEIPLFPRMYMYSGYEKWSSFKDVIDICLQRFEENGVIARELQFWHPRKPKCVRTPATIKINTSLEEFYPALVIWIFGVAASVGIFLLEMIYHRIKENTTFEFIN</sequence>
<dbReference type="PANTHER" id="PTHR42643:SF33">
    <property type="entry name" value="GLUTAMATE RECEPTOR 2-LIKE PROTEIN"/>
    <property type="match status" value="1"/>
</dbReference>
<evidence type="ECO:0000256" key="7">
    <source>
        <dbReference type="ARBA" id="ARBA00023180"/>
    </source>
</evidence>
<keyword evidence="5 8" id="KW-0472">Membrane</keyword>
<feature type="transmembrane region" description="Helical" evidence="8">
    <location>
        <begin position="341"/>
        <end position="361"/>
    </location>
</feature>
<name>A0ABD1F7M1_HYPHA</name>
<keyword evidence="3 8" id="KW-0812">Transmembrane</keyword>
<dbReference type="InterPro" id="IPR052192">
    <property type="entry name" value="Insect_Ionotropic_Sensory_Rcpt"/>
</dbReference>
<dbReference type="InterPro" id="IPR057074">
    <property type="entry name" value="IR75A_N"/>
</dbReference>
<dbReference type="GO" id="GO:0034220">
    <property type="term" value="P:monoatomic ion transmembrane transport"/>
    <property type="evidence" value="ECO:0007669"/>
    <property type="project" value="UniProtKB-KW"/>
</dbReference>
<dbReference type="Gene3D" id="1.10.287.70">
    <property type="match status" value="1"/>
</dbReference>
<evidence type="ECO:0000256" key="1">
    <source>
        <dbReference type="ARBA" id="ARBA00004651"/>
    </source>
</evidence>
<keyword evidence="6" id="KW-0675">Receptor</keyword>
<dbReference type="PANTHER" id="PTHR42643">
    <property type="entry name" value="IONOTROPIC RECEPTOR 20A-RELATED"/>
    <property type="match status" value="1"/>
</dbReference>
<comment type="caution">
    <text evidence="10">The sequence shown here is derived from an EMBL/GenBank/DDBJ whole genome shotgun (WGS) entry which is preliminary data.</text>
</comment>
<evidence type="ECO:0000256" key="5">
    <source>
        <dbReference type="ARBA" id="ARBA00023136"/>
    </source>
</evidence>
<dbReference type="EMBL" id="JBDJPC010000002">
    <property type="protein sequence ID" value="KAL1513567.1"/>
    <property type="molecule type" value="Genomic_DNA"/>
</dbReference>
<evidence type="ECO:0000256" key="8">
    <source>
        <dbReference type="SAM" id="Phobius"/>
    </source>
</evidence>
<dbReference type="Proteomes" id="UP001566132">
    <property type="component" value="Unassembled WGS sequence"/>
</dbReference>
<evidence type="ECO:0000313" key="11">
    <source>
        <dbReference type="Proteomes" id="UP001566132"/>
    </source>
</evidence>
<gene>
    <name evidence="10" type="ORF">ABEB36_002964</name>
</gene>
<evidence type="ECO:0000256" key="4">
    <source>
        <dbReference type="ARBA" id="ARBA00022989"/>
    </source>
</evidence>
<keyword evidence="2" id="KW-1003">Cell membrane</keyword>
<dbReference type="Gene3D" id="3.40.190.10">
    <property type="entry name" value="Periplasmic binding protein-like II"/>
    <property type="match status" value="1"/>
</dbReference>